<protein>
    <submittedName>
        <fullName evidence="5">Flagellar biosynthesis protein FlgB</fullName>
    </submittedName>
</protein>
<evidence type="ECO:0000313" key="6">
    <source>
        <dbReference type="Proteomes" id="UP000631653"/>
    </source>
</evidence>
<comment type="similarity">
    <text evidence="2">Belongs to the flagella basal body rod proteins family.</text>
</comment>
<evidence type="ECO:0000256" key="1">
    <source>
        <dbReference type="ARBA" id="ARBA00004117"/>
    </source>
</evidence>
<comment type="caution">
    <text evidence="5">The sequence shown here is derived from an EMBL/GenBank/DDBJ whole genome shotgun (WGS) entry which is preliminary data.</text>
</comment>
<evidence type="ECO:0000256" key="3">
    <source>
        <dbReference type="SAM" id="MobiDB-lite"/>
    </source>
</evidence>
<proteinExistence type="inferred from homology"/>
<keyword evidence="5" id="KW-0966">Cell projection</keyword>
<comment type="subcellular location">
    <subcellularLocation>
        <location evidence="1">Bacterial flagellum basal body</location>
    </subcellularLocation>
</comment>
<dbReference type="RefSeq" id="WP_173570543.1">
    <property type="nucleotide sequence ID" value="NZ_WOSY01000010.1"/>
</dbReference>
<keyword evidence="5" id="KW-0282">Flagellum</keyword>
<name>A0ABX0K0V1_9PROT</name>
<dbReference type="InterPro" id="IPR019776">
    <property type="entry name" value="Flagellar_basal_body_rod_CS"/>
</dbReference>
<reference evidence="5 6" key="1">
    <citation type="journal article" date="2020" name="Int. J. Syst. Evol. Microbiol.">
        <title>Novel acetic acid bacteria from cider fermentations: Acetobacter conturbans sp. nov. and Acetobacter fallax sp. nov.</title>
        <authorList>
            <person name="Sombolestani A.S."/>
            <person name="Cleenwerck I."/>
            <person name="Cnockaert M."/>
            <person name="Borremans W."/>
            <person name="Wieme A.D."/>
            <person name="De Vuyst L."/>
            <person name="Vandamme P."/>
        </authorList>
    </citation>
    <scope>NUCLEOTIDE SEQUENCE [LARGE SCALE GENOMIC DNA]</scope>
    <source>
        <strain evidence="5 6">LMG 1627</strain>
    </source>
</reference>
<organism evidence="5 6">
    <name type="scientific">Acetobacter conturbans</name>
    <dbReference type="NCBI Taxonomy" id="1737472"/>
    <lineage>
        <taxon>Bacteria</taxon>
        <taxon>Pseudomonadati</taxon>
        <taxon>Pseudomonadota</taxon>
        <taxon>Alphaproteobacteria</taxon>
        <taxon>Acetobacterales</taxon>
        <taxon>Acetobacteraceae</taxon>
        <taxon>Acetobacter</taxon>
    </lineage>
</organism>
<dbReference type="InterPro" id="IPR001444">
    <property type="entry name" value="Flag_bb_rod_N"/>
</dbReference>
<keyword evidence="6" id="KW-1185">Reference proteome</keyword>
<evidence type="ECO:0000313" key="5">
    <source>
        <dbReference type="EMBL" id="NHN89216.1"/>
    </source>
</evidence>
<dbReference type="Proteomes" id="UP000631653">
    <property type="component" value="Unassembled WGS sequence"/>
</dbReference>
<keyword evidence="5" id="KW-0969">Cilium</keyword>
<evidence type="ECO:0000259" key="4">
    <source>
        <dbReference type="Pfam" id="PF00460"/>
    </source>
</evidence>
<dbReference type="PROSITE" id="PS00588">
    <property type="entry name" value="FLAGELLA_BB_ROD"/>
    <property type="match status" value="1"/>
</dbReference>
<feature type="domain" description="Flagellar basal body rod protein N-terminal" evidence="4">
    <location>
        <begin position="18"/>
        <end position="43"/>
    </location>
</feature>
<sequence>MINASRPAAGGVDLFDLAQRRLSWLNRREEVVASNIANADTPHYVAQDIESFDSAMTQASAELSTTSEKHIALGSKGRRHVDDPSGEQSLDGNGVSLETQMQLVAETNDQQRLATNVYSAYRSMLTTVLGK</sequence>
<gene>
    <name evidence="5" type="ORF">GOB81_11340</name>
</gene>
<accession>A0ABX0K0V1</accession>
<feature type="region of interest" description="Disordered" evidence="3">
    <location>
        <begin position="72"/>
        <end position="93"/>
    </location>
</feature>
<evidence type="ECO:0000256" key="2">
    <source>
        <dbReference type="ARBA" id="ARBA00009677"/>
    </source>
</evidence>
<dbReference type="Pfam" id="PF00460">
    <property type="entry name" value="Flg_bb_rod"/>
    <property type="match status" value="1"/>
</dbReference>
<dbReference type="EMBL" id="WOSY01000010">
    <property type="protein sequence ID" value="NHN89216.1"/>
    <property type="molecule type" value="Genomic_DNA"/>
</dbReference>